<evidence type="ECO:0000313" key="3">
    <source>
        <dbReference type="Proteomes" id="UP000247792"/>
    </source>
</evidence>
<keyword evidence="1" id="KW-0812">Transmembrane</keyword>
<feature type="transmembrane region" description="Helical" evidence="1">
    <location>
        <begin position="36"/>
        <end position="57"/>
    </location>
</feature>
<evidence type="ECO:0008006" key="4">
    <source>
        <dbReference type="Google" id="ProtNLM"/>
    </source>
</evidence>
<dbReference type="EMBL" id="QJKB01000003">
    <property type="protein sequence ID" value="PXX44152.1"/>
    <property type="molecule type" value="Genomic_DNA"/>
</dbReference>
<sequence length="185" mass="20751">MIVSQFPQITSQLSSNERLLWSGQPRQGIMLQVTDLFMIPFSLIWGGFALFWEYTVITSDAPLLFWIWGIPFVLIGLHMIIGRFFLEAKQRANTYYAITDERILIVSGVFNSSIKSLKLSSLGELSLTESKDGKGSIVFGPNPYANLFGGFSGLPGMTNSKLTQFQSIADAKQIFDLIHQTKRMT</sequence>
<comment type="caution">
    <text evidence="2">The sequence shown here is derived from an EMBL/GenBank/DDBJ whole genome shotgun (WGS) entry which is preliminary data.</text>
</comment>
<name>A0A318J5S3_9BURK</name>
<dbReference type="Proteomes" id="UP000247792">
    <property type="component" value="Unassembled WGS sequence"/>
</dbReference>
<gene>
    <name evidence="2" type="ORF">DFR42_103421</name>
</gene>
<keyword evidence="1" id="KW-1133">Transmembrane helix</keyword>
<accession>A0A318J5S3</accession>
<dbReference type="RefSeq" id="WP_110255394.1">
    <property type="nucleotide sequence ID" value="NZ_QJKB01000003.1"/>
</dbReference>
<reference evidence="2 3" key="1">
    <citation type="submission" date="2018-05" db="EMBL/GenBank/DDBJ databases">
        <title>Genomic Encyclopedia of Type Strains, Phase IV (KMG-IV): sequencing the most valuable type-strain genomes for metagenomic binning, comparative biology and taxonomic classification.</title>
        <authorList>
            <person name="Goeker M."/>
        </authorList>
    </citation>
    <scope>NUCLEOTIDE SEQUENCE [LARGE SCALE GENOMIC DNA]</scope>
    <source>
        <strain evidence="2 3">DSM 19792</strain>
    </source>
</reference>
<protein>
    <recommendedName>
        <fullName evidence="4">PH (Pleckstrin Homology) domain-containing protein</fullName>
    </recommendedName>
</protein>
<evidence type="ECO:0000256" key="1">
    <source>
        <dbReference type="SAM" id="Phobius"/>
    </source>
</evidence>
<keyword evidence="1" id="KW-0472">Membrane</keyword>
<dbReference type="OrthoDB" id="199424at2"/>
<organism evidence="2 3">
    <name type="scientific">Undibacterium pigrum</name>
    <dbReference type="NCBI Taxonomy" id="401470"/>
    <lineage>
        <taxon>Bacteria</taxon>
        <taxon>Pseudomonadati</taxon>
        <taxon>Pseudomonadota</taxon>
        <taxon>Betaproteobacteria</taxon>
        <taxon>Burkholderiales</taxon>
        <taxon>Oxalobacteraceae</taxon>
        <taxon>Undibacterium</taxon>
    </lineage>
</organism>
<evidence type="ECO:0000313" key="2">
    <source>
        <dbReference type="EMBL" id="PXX44152.1"/>
    </source>
</evidence>
<proteinExistence type="predicted"/>
<keyword evidence="3" id="KW-1185">Reference proteome</keyword>
<feature type="transmembrane region" description="Helical" evidence="1">
    <location>
        <begin position="63"/>
        <end position="86"/>
    </location>
</feature>
<dbReference type="AlphaFoldDB" id="A0A318J5S3"/>